<dbReference type="Proteomes" id="UP000220840">
    <property type="component" value="Unassembled WGS sequence"/>
</dbReference>
<dbReference type="Proteomes" id="UP000431451">
    <property type="component" value="Unassembled WGS sequence"/>
</dbReference>
<organism evidence="4 6">
    <name type="scientific">Clostridium neonatale</name>
    <dbReference type="NCBI Taxonomy" id="137838"/>
    <lineage>
        <taxon>Bacteria</taxon>
        <taxon>Bacillati</taxon>
        <taxon>Bacillota</taxon>
        <taxon>Clostridia</taxon>
        <taxon>Eubacteriales</taxon>
        <taxon>Clostridiaceae</taxon>
        <taxon>Clostridium</taxon>
    </lineage>
</organism>
<protein>
    <submittedName>
        <fullName evidence="4">ABC transporter substrate-binding protein</fullName>
    </submittedName>
    <submittedName>
        <fullName evidence="3">ABC transporter, solute-binding protein</fullName>
    </submittedName>
    <submittedName>
        <fullName evidence="5">Lipoprotein LipO</fullName>
    </submittedName>
</protein>
<dbReference type="Proteomes" id="UP000789738">
    <property type="component" value="Unassembled WGS sequence"/>
</dbReference>
<keyword evidence="6" id="KW-1185">Reference proteome</keyword>
<dbReference type="PROSITE" id="PS51257">
    <property type="entry name" value="PROKAR_LIPOPROTEIN"/>
    <property type="match status" value="1"/>
</dbReference>
<dbReference type="EMBL" id="UWJD01000001">
    <property type="protein sequence ID" value="VCT83396.1"/>
    <property type="molecule type" value="Genomic_DNA"/>
</dbReference>
<dbReference type="EMBL" id="PDCJ01000002">
    <property type="protein sequence ID" value="PEG30020.1"/>
    <property type="molecule type" value="Genomic_DNA"/>
</dbReference>
<dbReference type="STRING" id="137838.GCA_001458595_01313"/>
<accession>A0A2A7MEN6</accession>
<evidence type="ECO:0000256" key="2">
    <source>
        <dbReference type="SAM" id="SignalP"/>
    </source>
</evidence>
<dbReference type="EMBL" id="CAKJVE010000004">
    <property type="protein sequence ID" value="CAG9710272.1"/>
    <property type="molecule type" value="Genomic_DNA"/>
</dbReference>
<evidence type="ECO:0000313" key="3">
    <source>
        <dbReference type="EMBL" id="CAG9710272.1"/>
    </source>
</evidence>
<dbReference type="GeneID" id="68876332"/>
<dbReference type="SUPFAM" id="SSF53850">
    <property type="entry name" value="Periplasmic binding protein-like II"/>
    <property type="match status" value="1"/>
</dbReference>
<dbReference type="AlphaFoldDB" id="A0A2A7MEN6"/>
<dbReference type="InterPro" id="IPR050490">
    <property type="entry name" value="Bact_solute-bd_prot1"/>
</dbReference>
<proteinExistence type="predicted"/>
<reference evidence="4 6" key="1">
    <citation type="submission" date="2017-10" db="EMBL/GenBank/DDBJ databases">
        <title>Effective Description of Clostridium neonatale sp. nov. linked to necrotizing enterocolitis in neonates and a clarification of species assignable to the genus Clostridium (Prazmowski 1880) emend. Lawson and Rainey 2016.</title>
        <authorList>
            <person name="Bernard K."/>
            <person name="Burdz T."/>
            <person name="Wiebe D."/>
            <person name="Balcewich B."/>
            <person name="Alfa M."/>
            <person name="Bernier A.-M."/>
        </authorList>
    </citation>
    <scope>NUCLEOTIDE SEQUENCE [LARGE SCALE GENOMIC DNA]</scope>
    <source>
        <strain evidence="4 6">LCDC99A005</strain>
    </source>
</reference>
<sequence>MLRRNFLKKLKKITSVGMAAIMLGMFFTGCSSKEEGDAPAKEKTEASTTPYGKYDELVTYTIGKNTPGSPRLPEGDTYEDNAYTRYLKEILNVQNENAFEAANGDAYDQKVSMAIATGDIPDIMKVDATTLKQLVDNDMIADLTDAYNDCATDKIKEMYNSYSGRALESATFDGKLMALPSTQCANVPTMLWLRQDWMDKLGLKAPKTMDDVENILQQFITKDPGNNGAGKTIGLVGSSNIGGVYGGLFQMDNILSMYNAFPGQWIEENGKVVFGSTTDNMKKGLEKLSELYKEGLIDPQIAVREGDDVTSLIINGQCGAFFGPWWAPDYPLNDAKKLNPDAQWAPYIAPANEDGSVTAYTQNPASEFYVVRKGFEHPELLVKIASVINDKMVYEDYAREELMNYTKQGVDTGVRPINILINDYNATIDMYKNIDLALKGEKDPESLGADKGNYEKCKEYLENPNSPSADAWSGYTSRMISPKLMEETKVNEVNPVFFGQTESMKLKWANLQKLQDETFLKIVTGEEPIDSFDKFVSTWKSTGGDQITKEVEEAIKK</sequence>
<keyword evidence="1 2" id="KW-0732">Signal</keyword>
<reference evidence="3" key="3">
    <citation type="submission" date="2021-10" db="EMBL/GenBank/DDBJ databases">
        <authorList>
            <person name="Mesa V."/>
        </authorList>
    </citation>
    <scope>NUCLEOTIDE SEQUENCE</scope>
    <source>
        <strain evidence="3">CC3_PB</strain>
    </source>
</reference>
<dbReference type="PANTHER" id="PTHR43649">
    <property type="entry name" value="ARABINOSE-BINDING PROTEIN-RELATED"/>
    <property type="match status" value="1"/>
</dbReference>
<name>A0A2A7MEN6_9CLOT</name>
<reference evidence="5 7" key="2">
    <citation type="submission" date="2018-06" db="EMBL/GenBank/DDBJ databases">
        <authorList>
            <consortium name="IHU Genomes"/>
        </authorList>
    </citation>
    <scope>NUCLEOTIDE SEQUENCE [LARGE SCALE GENOMIC DNA]</scope>
    <source>
        <strain evidence="5 7">NEC25</strain>
    </source>
</reference>
<evidence type="ECO:0000313" key="7">
    <source>
        <dbReference type="Proteomes" id="UP000431451"/>
    </source>
</evidence>
<evidence type="ECO:0000313" key="4">
    <source>
        <dbReference type="EMBL" id="PEG30020.1"/>
    </source>
</evidence>
<dbReference type="CDD" id="cd13580">
    <property type="entry name" value="PBP2_AlgQ_like_1"/>
    <property type="match status" value="1"/>
</dbReference>
<evidence type="ECO:0000256" key="1">
    <source>
        <dbReference type="ARBA" id="ARBA00022729"/>
    </source>
</evidence>
<evidence type="ECO:0000313" key="5">
    <source>
        <dbReference type="EMBL" id="VCT83396.1"/>
    </source>
</evidence>
<dbReference type="OrthoDB" id="2650856at2"/>
<dbReference type="PANTHER" id="PTHR43649:SF33">
    <property type="entry name" value="POLYGALACTURONAN_RHAMNOGALACTURONAN-BINDING PROTEIN YTCQ"/>
    <property type="match status" value="1"/>
</dbReference>
<dbReference type="Gene3D" id="3.40.190.10">
    <property type="entry name" value="Periplasmic binding protein-like II"/>
    <property type="match status" value="3"/>
</dbReference>
<dbReference type="RefSeq" id="WP_058294187.1">
    <property type="nucleotide sequence ID" value="NZ_CAKJVE010000004.1"/>
</dbReference>
<feature type="chain" id="PRO_5044380415" evidence="2">
    <location>
        <begin position="20"/>
        <end position="557"/>
    </location>
</feature>
<evidence type="ECO:0000313" key="6">
    <source>
        <dbReference type="Proteomes" id="UP000220840"/>
    </source>
</evidence>
<keyword evidence="5" id="KW-0449">Lipoprotein</keyword>
<gene>
    <name evidence="5" type="primary">lipO_2</name>
    <name evidence="3" type="ORF">CNEO_44680</name>
    <name evidence="5" type="ORF">CNEONATNEC25_00992</name>
    <name evidence="4" type="ORF">CQ394_15385</name>
</gene>
<feature type="signal peptide" evidence="2">
    <location>
        <begin position="1"/>
        <end position="19"/>
    </location>
</feature>